<dbReference type="AlphaFoldDB" id="A0A834X7V9"/>
<evidence type="ECO:0000313" key="2">
    <source>
        <dbReference type="Proteomes" id="UP000634136"/>
    </source>
</evidence>
<dbReference type="OrthoDB" id="423607at2759"/>
<accession>A0A834X7V9</accession>
<gene>
    <name evidence="1" type="ORF">G2W53_008097</name>
</gene>
<dbReference type="GO" id="GO:0019005">
    <property type="term" value="C:SCF ubiquitin ligase complex"/>
    <property type="evidence" value="ECO:0007669"/>
    <property type="project" value="TreeGrafter"/>
</dbReference>
<proteinExistence type="predicted"/>
<organism evidence="1 2">
    <name type="scientific">Senna tora</name>
    <dbReference type="NCBI Taxonomy" id="362788"/>
    <lineage>
        <taxon>Eukaryota</taxon>
        <taxon>Viridiplantae</taxon>
        <taxon>Streptophyta</taxon>
        <taxon>Embryophyta</taxon>
        <taxon>Tracheophyta</taxon>
        <taxon>Spermatophyta</taxon>
        <taxon>Magnoliopsida</taxon>
        <taxon>eudicotyledons</taxon>
        <taxon>Gunneridae</taxon>
        <taxon>Pentapetalae</taxon>
        <taxon>rosids</taxon>
        <taxon>fabids</taxon>
        <taxon>Fabales</taxon>
        <taxon>Fabaceae</taxon>
        <taxon>Caesalpinioideae</taxon>
        <taxon>Cassia clade</taxon>
        <taxon>Senna</taxon>
    </lineage>
</organism>
<reference evidence="1" key="1">
    <citation type="submission" date="2020-09" db="EMBL/GenBank/DDBJ databases">
        <title>Genome-Enabled Discovery of Anthraquinone Biosynthesis in Senna tora.</title>
        <authorList>
            <person name="Kang S.-H."/>
            <person name="Pandey R.P."/>
            <person name="Lee C.-M."/>
            <person name="Sim J.-S."/>
            <person name="Jeong J.-T."/>
            <person name="Choi B.-S."/>
            <person name="Jung M."/>
            <person name="Ginzburg D."/>
            <person name="Zhao K."/>
            <person name="Won S.Y."/>
            <person name="Oh T.-J."/>
            <person name="Yu Y."/>
            <person name="Kim N.-H."/>
            <person name="Lee O.R."/>
            <person name="Lee T.-H."/>
            <person name="Bashyal P."/>
            <person name="Kim T.-S."/>
            <person name="Lee W.-H."/>
            <person name="Kawkins C."/>
            <person name="Kim C.-K."/>
            <person name="Kim J.S."/>
            <person name="Ahn B.O."/>
            <person name="Rhee S.Y."/>
            <person name="Sohng J.K."/>
        </authorList>
    </citation>
    <scope>NUCLEOTIDE SEQUENCE</scope>
    <source>
        <tissue evidence="1">Leaf</tissue>
    </source>
</reference>
<sequence length="143" mass="16115">MRCDRTSTSISDDVLMLISLRCKNLTRFKLRGCREISEIGMAGLAKNCKALKKLSCGSCMFRAKGINAVIDHCAVISRSSPSSLKTLHIVKTPECSNLGLSYVVERCRLLRKLHIDGWRTNNIELSSSYRFQDIDLLYLNKLS</sequence>
<evidence type="ECO:0000313" key="1">
    <source>
        <dbReference type="EMBL" id="KAF7839615.1"/>
    </source>
</evidence>
<dbReference type="InterPro" id="IPR032675">
    <property type="entry name" value="LRR_dom_sf"/>
</dbReference>
<dbReference type="SUPFAM" id="SSF52047">
    <property type="entry name" value="RNI-like"/>
    <property type="match status" value="1"/>
</dbReference>
<dbReference type="GO" id="GO:0031146">
    <property type="term" value="P:SCF-dependent proteasomal ubiquitin-dependent protein catabolic process"/>
    <property type="evidence" value="ECO:0007669"/>
    <property type="project" value="TreeGrafter"/>
</dbReference>
<keyword evidence="2" id="KW-1185">Reference proteome</keyword>
<dbReference type="PANTHER" id="PTHR13318">
    <property type="entry name" value="PARTNER OF PAIRED, ISOFORM B-RELATED"/>
    <property type="match status" value="1"/>
</dbReference>
<dbReference type="Proteomes" id="UP000634136">
    <property type="component" value="Unassembled WGS sequence"/>
</dbReference>
<comment type="caution">
    <text evidence="1">The sequence shown here is derived from an EMBL/GenBank/DDBJ whole genome shotgun (WGS) entry which is preliminary data.</text>
</comment>
<dbReference type="PANTHER" id="PTHR13318:SF92">
    <property type="entry name" value="F-BOX_LRR-REPEAT PROTEIN 8-RELATED"/>
    <property type="match status" value="1"/>
</dbReference>
<dbReference type="Gene3D" id="3.80.10.10">
    <property type="entry name" value="Ribonuclease Inhibitor"/>
    <property type="match status" value="1"/>
</dbReference>
<dbReference type="EMBL" id="JAAIUW010000003">
    <property type="protein sequence ID" value="KAF7839615.1"/>
    <property type="molecule type" value="Genomic_DNA"/>
</dbReference>
<name>A0A834X7V9_9FABA</name>
<protein>
    <submittedName>
        <fullName evidence="1">F-box protein SKIP2-like</fullName>
    </submittedName>
</protein>